<proteinExistence type="predicted"/>
<dbReference type="EnsemblPlants" id="AUR62036315-RA">
    <property type="protein sequence ID" value="AUR62036315-RA:cds"/>
    <property type="gene ID" value="AUR62036315"/>
</dbReference>
<evidence type="ECO:0000313" key="3">
    <source>
        <dbReference type="Proteomes" id="UP000596660"/>
    </source>
</evidence>
<dbReference type="Gramene" id="AUR62036315-RA">
    <property type="protein sequence ID" value="AUR62036315-RA:cds"/>
    <property type="gene ID" value="AUR62036315"/>
</dbReference>
<name>A0A803MWF0_CHEQI</name>
<dbReference type="GO" id="GO:0006952">
    <property type="term" value="P:defense response"/>
    <property type="evidence" value="ECO:0007669"/>
    <property type="project" value="UniProtKB-KW"/>
</dbReference>
<accession>A0A803MWF0</accession>
<dbReference type="SUPFAM" id="SSF52058">
    <property type="entry name" value="L domain-like"/>
    <property type="match status" value="1"/>
</dbReference>
<dbReference type="Gene3D" id="3.80.10.10">
    <property type="entry name" value="Ribonuclease Inhibitor"/>
    <property type="match status" value="3"/>
</dbReference>
<dbReference type="InterPro" id="IPR032675">
    <property type="entry name" value="LRR_dom_sf"/>
</dbReference>
<protein>
    <submittedName>
        <fullName evidence="2">Uncharacterized protein</fullName>
    </submittedName>
</protein>
<reference evidence="2" key="2">
    <citation type="submission" date="2021-03" db="UniProtKB">
        <authorList>
            <consortium name="EnsemblPlants"/>
        </authorList>
    </citation>
    <scope>IDENTIFICATION</scope>
</reference>
<evidence type="ECO:0000256" key="1">
    <source>
        <dbReference type="ARBA" id="ARBA00022821"/>
    </source>
</evidence>
<sequence length="341" mass="38764">MQTLFFPSLQVLELTGMTELKGWWKGVEAIESTNDSESTSSSEIVGAGRQYDDHHQLSMQFCNLSKLIIQNCPKLKFLPHCPKVEVLTLTGTNERLSVLKMATTTASCSVSGRAELKLKELTMDNVEDQLMSLPKQCLHQLSSLTVEWDGKLVNTKSLGEAFAALSYSLRRLKFSYCLNLRSISQGLEHLTKLEKLEFFECEVFDVSVNEQPTTSKEGDEMMPWKAFKTNLRFLLFSRLSKMVSLPSGLQHLTNLRCLLLMLNLEFREIPEWISCLSSLEELQLIDCPKLTYLPEGLSKLISLNSLIIIECPELTERCRRPNGLDCPKFHHVPIVIVKDSW</sequence>
<keyword evidence="1" id="KW-0611">Plant defense</keyword>
<reference evidence="2" key="1">
    <citation type="journal article" date="2017" name="Nature">
        <title>The genome of Chenopodium quinoa.</title>
        <authorList>
            <person name="Jarvis D.E."/>
            <person name="Ho Y.S."/>
            <person name="Lightfoot D.J."/>
            <person name="Schmoeckel S.M."/>
            <person name="Li B."/>
            <person name="Borm T.J.A."/>
            <person name="Ohyanagi H."/>
            <person name="Mineta K."/>
            <person name="Michell C.T."/>
            <person name="Saber N."/>
            <person name="Kharbatia N.M."/>
            <person name="Rupper R.R."/>
            <person name="Sharp A.R."/>
            <person name="Dally N."/>
            <person name="Boughton B.A."/>
            <person name="Woo Y.H."/>
            <person name="Gao G."/>
            <person name="Schijlen E.G.W.M."/>
            <person name="Guo X."/>
            <person name="Momin A.A."/>
            <person name="Negrao S."/>
            <person name="Al-Babili S."/>
            <person name="Gehring C."/>
            <person name="Roessner U."/>
            <person name="Jung C."/>
            <person name="Murphy K."/>
            <person name="Arold S.T."/>
            <person name="Gojobori T."/>
            <person name="van der Linden C.G."/>
            <person name="van Loo E.N."/>
            <person name="Jellen E.N."/>
            <person name="Maughan P.J."/>
            <person name="Tester M."/>
        </authorList>
    </citation>
    <scope>NUCLEOTIDE SEQUENCE [LARGE SCALE GENOMIC DNA]</scope>
    <source>
        <strain evidence="2">cv. PI 614886</strain>
    </source>
</reference>
<evidence type="ECO:0000313" key="2">
    <source>
        <dbReference type="EnsemblPlants" id="AUR62036315-RA:cds"/>
    </source>
</evidence>
<dbReference type="PANTHER" id="PTHR36766">
    <property type="entry name" value="PLANT BROAD-SPECTRUM MILDEW RESISTANCE PROTEIN RPW8"/>
    <property type="match status" value="1"/>
</dbReference>
<dbReference type="AlphaFoldDB" id="A0A803MWF0"/>
<dbReference type="PANTHER" id="PTHR36766:SF70">
    <property type="entry name" value="DISEASE RESISTANCE PROTEIN RGA4"/>
    <property type="match status" value="1"/>
</dbReference>
<dbReference type="Proteomes" id="UP000596660">
    <property type="component" value="Unplaced"/>
</dbReference>
<dbReference type="OMA" id="AISEYRW"/>
<organism evidence="2 3">
    <name type="scientific">Chenopodium quinoa</name>
    <name type="common">Quinoa</name>
    <dbReference type="NCBI Taxonomy" id="63459"/>
    <lineage>
        <taxon>Eukaryota</taxon>
        <taxon>Viridiplantae</taxon>
        <taxon>Streptophyta</taxon>
        <taxon>Embryophyta</taxon>
        <taxon>Tracheophyta</taxon>
        <taxon>Spermatophyta</taxon>
        <taxon>Magnoliopsida</taxon>
        <taxon>eudicotyledons</taxon>
        <taxon>Gunneridae</taxon>
        <taxon>Pentapetalae</taxon>
        <taxon>Caryophyllales</taxon>
        <taxon>Chenopodiaceae</taxon>
        <taxon>Chenopodioideae</taxon>
        <taxon>Atripliceae</taxon>
        <taxon>Chenopodium</taxon>
    </lineage>
</organism>
<keyword evidence="3" id="KW-1185">Reference proteome</keyword>